<gene>
    <name evidence="4" type="ORF">SINC0208_LOCUS1153</name>
</gene>
<proteinExistence type="predicted"/>
<sequence>MFQNNVGLQKISMRKHQLRDDGLYIIMEHLLENNTLKVLDLNSNEVSFRGCEAIAKYLKSDNCSLESLHLSSNKCSDYGAKAIAQAIAVNKSLIHLDMTYNLINDLGLTLFAQALSQNQTLMSFKIFGNNFGQECLKLFYELFQTGRENPWFPDFVVYWVDDHFEMAYLETNIESESDLGYDIHVCSK</sequence>
<dbReference type="EMBL" id="HBIH01002704">
    <property type="protein sequence ID" value="CAE0320574.1"/>
    <property type="molecule type" value="Transcribed_RNA"/>
</dbReference>
<dbReference type="SMART" id="SM00368">
    <property type="entry name" value="LRR_RI"/>
    <property type="match status" value="3"/>
</dbReference>
<dbReference type="SUPFAM" id="SSF52047">
    <property type="entry name" value="RNI-like"/>
    <property type="match status" value="1"/>
</dbReference>
<dbReference type="GO" id="GO:0005829">
    <property type="term" value="C:cytosol"/>
    <property type="evidence" value="ECO:0007669"/>
    <property type="project" value="TreeGrafter"/>
</dbReference>
<evidence type="ECO:0000313" key="4">
    <source>
        <dbReference type="EMBL" id="CAE0320574.1"/>
    </source>
</evidence>
<evidence type="ECO:0000256" key="2">
    <source>
        <dbReference type="ARBA" id="ARBA00022614"/>
    </source>
</evidence>
<dbReference type="PANTHER" id="PTHR24113:SF12">
    <property type="entry name" value="RAN GTPASE-ACTIVATING PROTEIN 1"/>
    <property type="match status" value="1"/>
</dbReference>
<dbReference type="GO" id="GO:0031267">
    <property type="term" value="F:small GTPase binding"/>
    <property type="evidence" value="ECO:0007669"/>
    <property type="project" value="TreeGrafter"/>
</dbReference>
<accession>A0A7S3IDK0</accession>
<keyword evidence="1" id="KW-0343">GTPase activation</keyword>
<dbReference type="Gene3D" id="3.80.10.10">
    <property type="entry name" value="Ribonuclease Inhibitor"/>
    <property type="match status" value="2"/>
</dbReference>
<organism evidence="4">
    <name type="scientific">Strombidium inclinatum</name>
    <dbReference type="NCBI Taxonomy" id="197538"/>
    <lineage>
        <taxon>Eukaryota</taxon>
        <taxon>Sar</taxon>
        <taxon>Alveolata</taxon>
        <taxon>Ciliophora</taxon>
        <taxon>Intramacronucleata</taxon>
        <taxon>Spirotrichea</taxon>
        <taxon>Oligotrichia</taxon>
        <taxon>Strombidiidae</taxon>
        <taxon>Strombidium</taxon>
    </lineage>
</organism>
<dbReference type="GO" id="GO:0048471">
    <property type="term" value="C:perinuclear region of cytoplasm"/>
    <property type="evidence" value="ECO:0007669"/>
    <property type="project" value="TreeGrafter"/>
</dbReference>
<dbReference type="PANTHER" id="PTHR24113">
    <property type="entry name" value="RAN GTPASE-ACTIVATING PROTEIN 1"/>
    <property type="match status" value="1"/>
</dbReference>
<dbReference type="AlphaFoldDB" id="A0A7S3IDK0"/>
<name>A0A7S3IDK0_9SPIT</name>
<dbReference type="InterPro" id="IPR001611">
    <property type="entry name" value="Leu-rich_rpt"/>
</dbReference>
<evidence type="ECO:0000256" key="1">
    <source>
        <dbReference type="ARBA" id="ARBA00022468"/>
    </source>
</evidence>
<protein>
    <submittedName>
        <fullName evidence="4">Uncharacterized protein</fullName>
    </submittedName>
</protein>
<dbReference type="GO" id="GO:0005634">
    <property type="term" value="C:nucleus"/>
    <property type="evidence" value="ECO:0007669"/>
    <property type="project" value="TreeGrafter"/>
</dbReference>
<dbReference type="InterPro" id="IPR032675">
    <property type="entry name" value="LRR_dom_sf"/>
</dbReference>
<keyword evidence="2" id="KW-0433">Leucine-rich repeat</keyword>
<dbReference type="GO" id="GO:0005096">
    <property type="term" value="F:GTPase activator activity"/>
    <property type="evidence" value="ECO:0007669"/>
    <property type="project" value="UniProtKB-KW"/>
</dbReference>
<dbReference type="GO" id="GO:0006913">
    <property type="term" value="P:nucleocytoplasmic transport"/>
    <property type="evidence" value="ECO:0007669"/>
    <property type="project" value="TreeGrafter"/>
</dbReference>
<reference evidence="4" key="1">
    <citation type="submission" date="2021-01" db="EMBL/GenBank/DDBJ databases">
        <authorList>
            <person name="Corre E."/>
            <person name="Pelletier E."/>
            <person name="Niang G."/>
            <person name="Scheremetjew M."/>
            <person name="Finn R."/>
            <person name="Kale V."/>
            <person name="Holt S."/>
            <person name="Cochrane G."/>
            <person name="Meng A."/>
            <person name="Brown T."/>
            <person name="Cohen L."/>
        </authorList>
    </citation>
    <scope>NUCLEOTIDE SEQUENCE</scope>
    <source>
        <strain evidence="4">S3</strain>
    </source>
</reference>
<dbReference type="Pfam" id="PF13516">
    <property type="entry name" value="LRR_6"/>
    <property type="match status" value="3"/>
</dbReference>
<dbReference type="InterPro" id="IPR027038">
    <property type="entry name" value="RanGap"/>
</dbReference>
<evidence type="ECO:0000256" key="3">
    <source>
        <dbReference type="ARBA" id="ARBA00022737"/>
    </source>
</evidence>
<keyword evidence="3" id="KW-0677">Repeat</keyword>